<dbReference type="KEGG" id="lmd:METH_21235"/>
<dbReference type="AlphaFoldDB" id="V9W122"/>
<dbReference type="HOGENOM" id="CLU_056339_2_0_5"/>
<dbReference type="HAMAP" id="MF_01384">
    <property type="entry name" value="UreD"/>
    <property type="match status" value="1"/>
</dbReference>
<evidence type="ECO:0000313" key="5">
    <source>
        <dbReference type="Proteomes" id="UP000018780"/>
    </source>
</evidence>
<dbReference type="InterPro" id="IPR002669">
    <property type="entry name" value="UreD"/>
</dbReference>
<sequence>MRDGCSRLKTLHQSGALKLLFPQGRPDVEAVAVNTAGGITGGDDFRLAATAHAEAGLTVTTQAAERIYRALPGQTARVETRLCAKAGARLNWLPQETILFNGCALHRRLIAELEPGAQFLLIEPFVFGRAAMGETLTHATVRDRIEIRRGGSPIYLDATALAGDAAAMLQRRAVAGGAGAMASLVLVAPEAEVKLDPLRRMLPETGGASLLGPDLLVLRLLARDGFALRQCLVPVLERLLSAGLPRTWML</sequence>
<keyword evidence="2 3" id="KW-0143">Chaperone</keyword>
<proteinExistence type="inferred from homology"/>
<geneLocation type="plasmid" evidence="5">
    <name>1</name>
</geneLocation>
<dbReference type="GO" id="GO:0016151">
    <property type="term" value="F:nickel cation binding"/>
    <property type="evidence" value="ECO:0007669"/>
    <property type="project" value="UniProtKB-UniRule"/>
</dbReference>
<keyword evidence="4" id="KW-0614">Plasmid</keyword>
<comment type="subcellular location">
    <subcellularLocation>
        <location evidence="3">Cytoplasm</location>
    </subcellularLocation>
</comment>
<comment type="subunit">
    <text evidence="3">UreD, UreF and UreG form a complex that acts as a GTP-hydrolysis-dependent molecular chaperone, activating the urease apoprotein by helping to assemble the nickel containing metallocenter of UreC. The UreE protein probably delivers the nickel.</text>
</comment>
<comment type="similarity">
    <text evidence="1 3">Belongs to the UreD family.</text>
</comment>
<evidence type="ECO:0000313" key="4">
    <source>
        <dbReference type="EMBL" id="AHD03350.1"/>
    </source>
</evidence>
<dbReference type="PANTHER" id="PTHR33643:SF1">
    <property type="entry name" value="UREASE ACCESSORY PROTEIN D"/>
    <property type="match status" value="1"/>
</dbReference>
<comment type="function">
    <text evidence="3">Required for maturation of urease via the functional incorporation of the urease nickel metallocenter.</text>
</comment>
<evidence type="ECO:0000256" key="2">
    <source>
        <dbReference type="ARBA" id="ARBA00023186"/>
    </source>
</evidence>
<dbReference type="Proteomes" id="UP000018780">
    <property type="component" value="Plasmid unnamed"/>
</dbReference>
<dbReference type="PATRIC" id="fig|999552.6.peg.4201"/>
<dbReference type="GO" id="GO:0005737">
    <property type="term" value="C:cytoplasm"/>
    <property type="evidence" value="ECO:0007669"/>
    <property type="project" value="UniProtKB-SubCell"/>
</dbReference>
<gene>
    <name evidence="3" type="primary">ureD</name>
    <name evidence="4" type="ORF">METH_21235</name>
</gene>
<accession>V9W122</accession>
<dbReference type="PANTHER" id="PTHR33643">
    <property type="entry name" value="UREASE ACCESSORY PROTEIN D"/>
    <property type="match status" value="1"/>
</dbReference>
<keyword evidence="5" id="KW-1185">Reference proteome</keyword>
<dbReference type="EMBL" id="CP006774">
    <property type="protein sequence ID" value="AHD03350.1"/>
    <property type="molecule type" value="Genomic_DNA"/>
</dbReference>
<keyword evidence="3" id="KW-0996">Nickel insertion</keyword>
<organism evidence="4 5">
    <name type="scientific">Leisingera methylohalidivorans DSM 14336</name>
    <dbReference type="NCBI Taxonomy" id="999552"/>
    <lineage>
        <taxon>Bacteria</taxon>
        <taxon>Pseudomonadati</taxon>
        <taxon>Pseudomonadota</taxon>
        <taxon>Alphaproteobacteria</taxon>
        <taxon>Rhodobacterales</taxon>
        <taxon>Roseobacteraceae</taxon>
        <taxon>Leisingera</taxon>
    </lineage>
</organism>
<evidence type="ECO:0000256" key="3">
    <source>
        <dbReference type="HAMAP-Rule" id="MF_01384"/>
    </source>
</evidence>
<evidence type="ECO:0000256" key="1">
    <source>
        <dbReference type="ARBA" id="ARBA00007177"/>
    </source>
</evidence>
<keyword evidence="3" id="KW-0963">Cytoplasm</keyword>
<reference evidence="4 5" key="1">
    <citation type="submission" date="2013-09" db="EMBL/GenBank/DDBJ databases">
        <authorList>
            <consortium name="DOE Joint Genome Institute"/>
            <person name="Klenk H.-P."/>
            <person name="Huntemann M."/>
            <person name="Han J."/>
            <person name="Chen A."/>
            <person name="Kyrpides N."/>
            <person name="Mavromatis K."/>
            <person name="Markowitz V."/>
            <person name="Palaniappan K."/>
            <person name="Ivanova N."/>
            <person name="Schaumberg A."/>
            <person name="Pati A."/>
            <person name="Liolios K."/>
            <person name="Nordberg H.P."/>
            <person name="Cantor M.N."/>
            <person name="Hua S.X."/>
            <person name="Woyke T."/>
        </authorList>
    </citation>
    <scope>NUCLEOTIDE SEQUENCE [LARGE SCALE GENOMIC DNA]</scope>
    <source>
        <strain evidence="4 5">DSM 14336</strain>
        <plasmid evidence="5">1</plasmid>
    </source>
</reference>
<protein>
    <recommendedName>
        <fullName evidence="3">Urease accessory protein UreD</fullName>
    </recommendedName>
</protein>
<dbReference type="Pfam" id="PF01774">
    <property type="entry name" value="UreD"/>
    <property type="match status" value="1"/>
</dbReference>
<name>V9W122_9RHOB</name>